<dbReference type="InterPro" id="IPR023393">
    <property type="entry name" value="START-like_dom_sf"/>
</dbReference>
<proteinExistence type="predicted"/>
<organism evidence="1 2">
    <name type="scientific">Amycolatopsis viridis</name>
    <dbReference type="NCBI Taxonomy" id="185678"/>
    <lineage>
        <taxon>Bacteria</taxon>
        <taxon>Bacillati</taxon>
        <taxon>Actinomycetota</taxon>
        <taxon>Actinomycetes</taxon>
        <taxon>Pseudonocardiales</taxon>
        <taxon>Pseudonocardiaceae</taxon>
        <taxon>Amycolatopsis</taxon>
    </lineage>
</organism>
<dbReference type="EMBL" id="JAANOU010000001">
    <property type="protein sequence ID" value="NIH81318.1"/>
    <property type="molecule type" value="Genomic_DNA"/>
</dbReference>
<keyword evidence="2" id="KW-1185">Reference proteome</keyword>
<dbReference type="SUPFAM" id="SSF55961">
    <property type="entry name" value="Bet v1-like"/>
    <property type="match status" value="1"/>
</dbReference>
<reference evidence="1 2" key="1">
    <citation type="submission" date="2020-03" db="EMBL/GenBank/DDBJ databases">
        <title>Sequencing the genomes of 1000 actinobacteria strains.</title>
        <authorList>
            <person name="Klenk H.-P."/>
        </authorList>
    </citation>
    <scope>NUCLEOTIDE SEQUENCE [LARGE SCALE GENOMIC DNA]</scope>
    <source>
        <strain evidence="1 2">DSM 45668</strain>
    </source>
</reference>
<sequence length="132" mass="14336">MRTNKVLSETISIAASPGTVFDLVSDPRQLPRWAPGVGRSVRRDGDDWVIVNGENEARITVRASREHGVVDLLAAHDHSQGVFTRVLPQGDGAEYQFTMFFPPDAPDEAIAAQRAVVRGELDTVRALCEGPG</sequence>
<dbReference type="Pfam" id="PF10604">
    <property type="entry name" value="Polyketide_cyc2"/>
    <property type="match status" value="1"/>
</dbReference>
<gene>
    <name evidence="1" type="ORF">FHX46_003848</name>
</gene>
<evidence type="ECO:0000313" key="2">
    <source>
        <dbReference type="Proteomes" id="UP000754495"/>
    </source>
</evidence>
<dbReference type="Proteomes" id="UP000754495">
    <property type="component" value="Unassembled WGS sequence"/>
</dbReference>
<dbReference type="InterPro" id="IPR019587">
    <property type="entry name" value="Polyketide_cyclase/dehydratase"/>
</dbReference>
<protein>
    <submittedName>
        <fullName evidence="1">Uncharacterized protein YndB with AHSA1/START domain</fullName>
    </submittedName>
</protein>
<dbReference type="RefSeq" id="WP_167116884.1">
    <property type="nucleotide sequence ID" value="NZ_JAANOU010000001.1"/>
</dbReference>
<accession>A0ABX0SWI3</accession>
<dbReference type="CDD" id="cd07812">
    <property type="entry name" value="SRPBCC"/>
    <property type="match status" value="1"/>
</dbReference>
<name>A0ABX0SWI3_9PSEU</name>
<dbReference type="Gene3D" id="3.30.530.20">
    <property type="match status" value="1"/>
</dbReference>
<evidence type="ECO:0000313" key="1">
    <source>
        <dbReference type="EMBL" id="NIH81318.1"/>
    </source>
</evidence>
<comment type="caution">
    <text evidence="1">The sequence shown here is derived from an EMBL/GenBank/DDBJ whole genome shotgun (WGS) entry which is preliminary data.</text>
</comment>